<reference evidence="3" key="1">
    <citation type="submission" date="2023-01" db="EMBL/GenBank/DDBJ databases">
        <title>Human gut microbiome strain richness.</title>
        <authorList>
            <person name="Chen-Liaw A."/>
        </authorList>
    </citation>
    <scope>NUCLEOTIDE SEQUENCE</scope>
    <source>
        <strain evidence="4">1001275st1_F4_1001275B_160808</strain>
        <strain evidence="3">D59st1_B8_D59t2_181005</strain>
    </source>
</reference>
<accession>A0AAP3VP60</accession>
<feature type="chain" id="PRO_5044171019" description="Lipocalin-like domain-containing protein" evidence="1">
    <location>
        <begin position="22"/>
        <end position="116"/>
    </location>
</feature>
<organism evidence="3 5">
    <name type="scientific">Ruminococcus bicirculans</name>
    <name type="common">ex Wegman et al. 2014</name>
    <dbReference type="NCBI Taxonomy" id="1160721"/>
    <lineage>
        <taxon>Bacteria</taxon>
        <taxon>Bacillati</taxon>
        <taxon>Bacillota</taxon>
        <taxon>Clostridia</taxon>
        <taxon>Eubacteriales</taxon>
        <taxon>Oscillospiraceae</taxon>
        <taxon>Ruminococcus</taxon>
    </lineage>
</organism>
<evidence type="ECO:0000313" key="3">
    <source>
        <dbReference type="EMBL" id="MDB8743285.1"/>
    </source>
</evidence>
<feature type="signal peptide" evidence="1">
    <location>
        <begin position="1"/>
        <end position="21"/>
    </location>
</feature>
<dbReference type="Pfam" id="PF13648">
    <property type="entry name" value="Lipocalin_4"/>
    <property type="match status" value="1"/>
</dbReference>
<keyword evidence="1" id="KW-0732">Signal</keyword>
<dbReference type="AlphaFoldDB" id="A0AAP3VP60"/>
<feature type="domain" description="Lipocalin-like" evidence="2">
    <location>
        <begin position="27"/>
        <end position="101"/>
    </location>
</feature>
<sequence>MKKLVSLFLSVVILIMCTGCGSTESKLIGTWEIYGTASDGEFSSDGDCTFEFAEDGTLKITEDGSTDVGSYSVSDNRIYTQCGSYTKDFGIKEITSSELVLYKLDNAGVEYYFTKD</sequence>
<gene>
    <name evidence="4" type="ORF">PNU62_05650</name>
    <name evidence="3" type="ORF">PNV70_14565</name>
</gene>
<evidence type="ECO:0000256" key="1">
    <source>
        <dbReference type="SAM" id="SignalP"/>
    </source>
</evidence>
<dbReference type="Proteomes" id="UP001211421">
    <property type="component" value="Unassembled WGS sequence"/>
</dbReference>
<comment type="caution">
    <text evidence="3">The sequence shown here is derived from an EMBL/GenBank/DDBJ whole genome shotgun (WGS) entry which is preliminary data.</text>
</comment>
<dbReference type="EMBL" id="JAQMLS010000016">
    <property type="protein sequence ID" value="MDB8743285.1"/>
    <property type="molecule type" value="Genomic_DNA"/>
</dbReference>
<evidence type="ECO:0000313" key="4">
    <source>
        <dbReference type="EMBL" id="MDB8744497.1"/>
    </source>
</evidence>
<evidence type="ECO:0000313" key="5">
    <source>
        <dbReference type="Proteomes" id="UP001211421"/>
    </source>
</evidence>
<name>A0AAP3VP60_9FIRM</name>
<dbReference type="RefSeq" id="WP_195247586.1">
    <property type="nucleotide sequence ID" value="NZ_DAWBZA010000086.1"/>
</dbReference>
<dbReference type="EMBL" id="JAQMLV010000006">
    <property type="protein sequence ID" value="MDB8744497.1"/>
    <property type="molecule type" value="Genomic_DNA"/>
</dbReference>
<proteinExistence type="predicted"/>
<evidence type="ECO:0000259" key="2">
    <source>
        <dbReference type="Pfam" id="PF13648"/>
    </source>
</evidence>
<dbReference type="InterPro" id="IPR024311">
    <property type="entry name" value="Lipocalin-like"/>
</dbReference>
<protein>
    <recommendedName>
        <fullName evidence="2">Lipocalin-like domain-containing protein</fullName>
    </recommendedName>
</protein>
<dbReference type="Proteomes" id="UP001211015">
    <property type="component" value="Unassembled WGS sequence"/>
</dbReference>